<proteinExistence type="predicted"/>
<accession>A0A1B8RHI0</accession>
<dbReference type="EMBL" id="KX486523">
    <property type="protein sequence ID" value="AOO88887.1"/>
    <property type="molecule type" value="Genomic_DNA"/>
</dbReference>
<evidence type="ECO:0000313" key="1">
    <source>
        <dbReference type="EMBL" id="AOO88887.1"/>
    </source>
</evidence>
<dbReference type="AlphaFoldDB" id="A0A1B8RHI0"/>
<dbReference type="RefSeq" id="WP_065276098.1">
    <property type="nucleotide sequence ID" value="NZ_MAMO01000007.1"/>
</dbReference>
<name>A0A1B8RHI0_RHILT</name>
<reference evidence="1" key="1">
    <citation type="journal article" date="2015" name="BMC Genomics">
        <title>Transcriptome profiling of a Rhizobium leguminosarum bv. trifolii rosR mutant reveals the role of the transcriptional regulator RosR in motility, synthesis of cell-surface components, and other cellular processes.</title>
        <authorList>
            <person name="Rachwal K."/>
            <person name="Matczynska E."/>
            <person name="Janczarek M."/>
        </authorList>
    </citation>
    <scope>NUCLEOTIDE SEQUENCE</scope>
    <source>
        <strain evidence="1">Rt24.2</strain>
    </source>
</reference>
<sequence>MITDPDADLDSMSHTDLLSAARVMRQTIRIHRDTSGHELCWHHPDLWALLPDTPIGGQIVPDWPQFMRGCIRYRQSLDNQLAQAPRSHREFGE</sequence>
<organism evidence="1">
    <name type="scientific">Rhizobium leguminosarum bv. trifolii</name>
    <dbReference type="NCBI Taxonomy" id="386"/>
    <lineage>
        <taxon>Bacteria</taxon>
        <taxon>Pseudomonadati</taxon>
        <taxon>Pseudomonadota</taxon>
        <taxon>Alphaproteobacteria</taxon>
        <taxon>Hyphomicrobiales</taxon>
        <taxon>Rhizobiaceae</taxon>
        <taxon>Rhizobium/Agrobacterium group</taxon>
        <taxon>Rhizobium</taxon>
    </lineage>
</organism>
<reference evidence="1" key="2">
    <citation type="journal article" date="2016" name="Front. Microbiol.">
        <title>The Regulatory Protein RosR Affects Rhizobium leguminosarum bv. trifolii Protein Profiles, Cell Surface Properties, and Symbiosis with Clover.</title>
        <authorList>
            <person name="Rachwal K."/>
            <person name="Boguszewska A."/>
            <person name="Kopcinska J."/>
            <person name="Karas M."/>
            <person name="Tchorzewski M."/>
            <person name="Janczarek M."/>
        </authorList>
    </citation>
    <scope>NUCLEOTIDE SEQUENCE</scope>
    <source>
        <strain evidence="1">Rt24.2</strain>
    </source>
</reference>
<protein>
    <submittedName>
        <fullName evidence="1">Uncharacterized protein</fullName>
    </submittedName>
</protein>